<evidence type="ECO:0000256" key="1">
    <source>
        <dbReference type="ARBA" id="ARBA00009998"/>
    </source>
</evidence>
<evidence type="ECO:0000256" key="5">
    <source>
        <dbReference type="ARBA" id="ARBA00022839"/>
    </source>
</evidence>
<dbReference type="InterPro" id="IPR003761">
    <property type="entry name" value="Exonuc_VII_S"/>
</dbReference>
<sequence>MPRKPAAPTTYQEAYRVLSRIALELDGGEADLDRVLPLIEEAQVAYQVCRSRIEALRSALDELAGGLPDPLDDPGDDEDDDSDE</sequence>
<evidence type="ECO:0000256" key="2">
    <source>
        <dbReference type="ARBA" id="ARBA00022490"/>
    </source>
</evidence>
<evidence type="ECO:0000256" key="4">
    <source>
        <dbReference type="ARBA" id="ARBA00022801"/>
    </source>
</evidence>
<organism evidence="7">
    <name type="scientific">Deinococcus sonorensis KR-87</name>
    <dbReference type="NCBI Taxonomy" id="694439"/>
    <lineage>
        <taxon>Bacteria</taxon>
        <taxon>Thermotogati</taxon>
        <taxon>Deinococcota</taxon>
        <taxon>Deinococci</taxon>
        <taxon>Deinococcales</taxon>
        <taxon>Deinococcaceae</taxon>
        <taxon>Deinococcus</taxon>
    </lineage>
</organism>
<accession>A0AAU7UC24</accession>
<keyword evidence="3" id="KW-0540">Nuclease</keyword>
<feature type="compositionally biased region" description="Acidic residues" evidence="6">
    <location>
        <begin position="70"/>
        <end position="84"/>
    </location>
</feature>
<keyword evidence="5" id="KW-0269">Exonuclease</keyword>
<proteinExistence type="inferred from homology"/>
<dbReference type="NCBIfam" id="NF045605">
    <property type="entry name" value="xseB_Acin_var"/>
    <property type="match status" value="1"/>
</dbReference>
<reference evidence="7" key="1">
    <citation type="submission" date="2024-06" db="EMBL/GenBank/DDBJ databases">
        <title>Draft Genome Sequence of Deinococcus sonorensis Type Strain KR-87, a Biofilm Producing Representative of the Genus Deinococcus.</title>
        <authorList>
            <person name="Boren L.S."/>
            <person name="Grosso R.A."/>
            <person name="Hugenberg-Cox A.N."/>
            <person name="Hill J.T.E."/>
            <person name="Albert C.M."/>
            <person name="Tuohy J.M."/>
        </authorList>
    </citation>
    <scope>NUCLEOTIDE SEQUENCE</scope>
    <source>
        <strain evidence="7">KR-87</strain>
    </source>
</reference>
<dbReference type="KEGG" id="dsc:ABOD76_06365"/>
<evidence type="ECO:0000256" key="6">
    <source>
        <dbReference type="SAM" id="MobiDB-lite"/>
    </source>
</evidence>
<feature type="region of interest" description="Disordered" evidence="6">
    <location>
        <begin position="63"/>
        <end position="84"/>
    </location>
</feature>
<gene>
    <name evidence="7" type="primary">xseB</name>
    <name evidence="7" type="ORF">ABOD76_06365</name>
</gene>
<dbReference type="Gene3D" id="1.10.287.1040">
    <property type="entry name" value="Exonuclease VII, small subunit"/>
    <property type="match status" value="1"/>
</dbReference>
<dbReference type="GO" id="GO:0009318">
    <property type="term" value="C:exodeoxyribonuclease VII complex"/>
    <property type="evidence" value="ECO:0007669"/>
    <property type="project" value="InterPro"/>
</dbReference>
<dbReference type="GO" id="GO:0008855">
    <property type="term" value="F:exodeoxyribonuclease VII activity"/>
    <property type="evidence" value="ECO:0007669"/>
    <property type="project" value="UniProtKB-EC"/>
</dbReference>
<protein>
    <submittedName>
        <fullName evidence="7">Exodeoxyribonuclease VII small subunit</fullName>
        <ecNumber evidence="7">3.1.11.6</ecNumber>
    </submittedName>
</protein>
<dbReference type="EMBL" id="CP158299">
    <property type="protein sequence ID" value="XBV85928.1"/>
    <property type="molecule type" value="Genomic_DNA"/>
</dbReference>
<comment type="similarity">
    <text evidence="1">Belongs to the XseB family.</text>
</comment>
<keyword evidence="4 7" id="KW-0378">Hydrolase</keyword>
<evidence type="ECO:0000313" key="7">
    <source>
        <dbReference type="EMBL" id="XBV85928.1"/>
    </source>
</evidence>
<dbReference type="SUPFAM" id="SSF116842">
    <property type="entry name" value="XseB-like"/>
    <property type="match status" value="1"/>
</dbReference>
<dbReference type="RefSeq" id="WP_350243973.1">
    <property type="nucleotide sequence ID" value="NZ_CP158299.1"/>
</dbReference>
<dbReference type="AlphaFoldDB" id="A0AAU7UC24"/>
<keyword evidence="2" id="KW-0963">Cytoplasm</keyword>
<name>A0AAU7UC24_9DEIO</name>
<dbReference type="Pfam" id="PF02609">
    <property type="entry name" value="Exonuc_VII_S"/>
    <property type="match status" value="1"/>
</dbReference>
<dbReference type="InterPro" id="IPR037004">
    <property type="entry name" value="Exonuc_VII_ssu_sf"/>
</dbReference>
<dbReference type="EC" id="3.1.11.6" evidence="7"/>
<dbReference type="GO" id="GO:0006308">
    <property type="term" value="P:DNA catabolic process"/>
    <property type="evidence" value="ECO:0007669"/>
    <property type="project" value="InterPro"/>
</dbReference>
<evidence type="ECO:0000256" key="3">
    <source>
        <dbReference type="ARBA" id="ARBA00022722"/>
    </source>
</evidence>